<organism evidence="3 4">
    <name type="scientific">Terrilactibacillus tamarindi</name>
    <dbReference type="NCBI Taxonomy" id="2599694"/>
    <lineage>
        <taxon>Bacteria</taxon>
        <taxon>Bacillati</taxon>
        <taxon>Bacillota</taxon>
        <taxon>Bacilli</taxon>
        <taxon>Bacillales</taxon>
        <taxon>Bacillaceae</taxon>
        <taxon>Terrilactibacillus</taxon>
    </lineage>
</organism>
<gene>
    <name evidence="3" type="ORF">GMB86_01610</name>
</gene>
<evidence type="ECO:0000259" key="2">
    <source>
        <dbReference type="PROSITE" id="PS50943"/>
    </source>
</evidence>
<reference evidence="3 4" key="1">
    <citation type="submission" date="2019-11" db="EMBL/GenBank/DDBJ databases">
        <title>Terrilactibacillus tamarindus sp. nov. BCM23-1 isolated from bark of Tamarindus indica.</title>
        <authorList>
            <person name="Kingkaew E."/>
            <person name="Tanasupawat S."/>
        </authorList>
    </citation>
    <scope>NUCLEOTIDE SEQUENCE [LARGE SCALE GENOMIC DNA]</scope>
    <source>
        <strain evidence="3 4">BCM23-1</strain>
    </source>
</reference>
<dbReference type="PANTHER" id="PTHR46558">
    <property type="entry name" value="TRACRIPTIONAL REGULATORY PROTEIN-RELATED-RELATED"/>
    <property type="match status" value="1"/>
</dbReference>
<dbReference type="PANTHER" id="PTHR46558:SF14">
    <property type="entry name" value="HTH-TYPE TRANSCRIPTIONAL REGULATOR ANSR"/>
    <property type="match status" value="1"/>
</dbReference>
<feature type="domain" description="HTH cro/C1-type" evidence="2">
    <location>
        <begin position="5"/>
        <end position="59"/>
    </location>
</feature>
<dbReference type="Gene3D" id="1.10.260.40">
    <property type="entry name" value="lambda repressor-like DNA-binding domains"/>
    <property type="match status" value="1"/>
</dbReference>
<evidence type="ECO:0000313" key="3">
    <source>
        <dbReference type="EMBL" id="MTT30711.1"/>
    </source>
</evidence>
<dbReference type="InterPro" id="IPR010982">
    <property type="entry name" value="Lambda_DNA-bd_dom_sf"/>
</dbReference>
<name>A0A6N8CLM5_9BACI</name>
<sequence>MLKNLEELRKSRDWSLQDIADKLGIAKSTYAGYESGYRRPPLHALIQIANLFDVSIDYLLAREHTIDITDRLLQGKQKISIDHMVLDQEECDEFVAFIRAKRDIKKKLR</sequence>
<dbReference type="InterPro" id="IPR001387">
    <property type="entry name" value="Cro/C1-type_HTH"/>
</dbReference>
<dbReference type="AlphaFoldDB" id="A0A6N8CLM5"/>
<accession>A0A6N8CLM5</accession>
<protein>
    <submittedName>
        <fullName evidence="3">Helix-turn-helix domain-containing protein</fullName>
    </submittedName>
</protein>
<evidence type="ECO:0000256" key="1">
    <source>
        <dbReference type="ARBA" id="ARBA00023125"/>
    </source>
</evidence>
<dbReference type="PROSITE" id="PS50943">
    <property type="entry name" value="HTH_CROC1"/>
    <property type="match status" value="1"/>
</dbReference>
<dbReference type="Pfam" id="PF01381">
    <property type="entry name" value="HTH_3"/>
    <property type="match status" value="1"/>
</dbReference>
<keyword evidence="1" id="KW-0238">DNA-binding</keyword>
<keyword evidence="4" id="KW-1185">Reference proteome</keyword>
<evidence type="ECO:0000313" key="4">
    <source>
        <dbReference type="Proteomes" id="UP000440978"/>
    </source>
</evidence>
<dbReference type="EMBL" id="WNHB01000002">
    <property type="protein sequence ID" value="MTT30711.1"/>
    <property type="molecule type" value="Genomic_DNA"/>
</dbReference>
<dbReference type="RefSeq" id="WP_329602703.1">
    <property type="nucleotide sequence ID" value="NZ_WNHB01000002.1"/>
</dbReference>
<dbReference type="GO" id="GO:0003677">
    <property type="term" value="F:DNA binding"/>
    <property type="evidence" value="ECO:0007669"/>
    <property type="project" value="UniProtKB-KW"/>
</dbReference>
<comment type="caution">
    <text evidence="3">The sequence shown here is derived from an EMBL/GenBank/DDBJ whole genome shotgun (WGS) entry which is preliminary data.</text>
</comment>
<proteinExistence type="predicted"/>
<dbReference type="SUPFAM" id="SSF47413">
    <property type="entry name" value="lambda repressor-like DNA-binding domains"/>
    <property type="match status" value="1"/>
</dbReference>
<dbReference type="Proteomes" id="UP000440978">
    <property type="component" value="Unassembled WGS sequence"/>
</dbReference>
<dbReference type="CDD" id="cd00093">
    <property type="entry name" value="HTH_XRE"/>
    <property type="match status" value="1"/>
</dbReference>
<dbReference type="SMART" id="SM00530">
    <property type="entry name" value="HTH_XRE"/>
    <property type="match status" value="1"/>
</dbReference>